<organism evidence="1 2">
    <name type="scientific">Chelatococcus composti</name>
    <dbReference type="NCBI Taxonomy" id="1743235"/>
    <lineage>
        <taxon>Bacteria</taxon>
        <taxon>Pseudomonadati</taxon>
        <taxon>Pseudomonadota</taxon>
        <taxon>Alphaproteobacteria</taxon>
        <taxon>Hyphomicrobiales</taxon>
        <taxon>Chelatococcaceae</taxon>
        <taxon>Chelatococcus</taxon>
    </lineage>
</organism>
<dbReference type="AlphaFoldDB" id="A0A841KIW5"/>
<accession>A0A841KIW5</accession>
<evidence type="ECO:0000313" key="2">
    <source>
        <dbReference type="Proteomes" id="UP000588017"/>
    </source>
</evidence>
<name>A0A841KIW5_9HYPH</name>
<protein>
    <submittedName>
        <fullName evidence="1">H+/Cl- antiporter ClcA</fullName>
    </submittedName>
</protein>
<evidence type="ECO:0000313" key="1">
    <source>
        <dbReference type="EMBL" id="MBB6169876.1"/>
    </source>
</evidence>
<keyword evidence="2" id="KW-1185">Reference proteome</keyword>
<reference evidence="1 2" key="1">
    <citation type="submission" date="2020-08" db="EMBL/GenBank/DDBJ databases">
        <title>Genomic Encyclopedia of Type Strains, Phase IV (KMG-IV): sequencing the most valuable type-strain genomes for metagenomic binning, comparative biology and taxonomic classification.</title>
        <authorList>
            <person name="Goeker M."/>
        </authorList>
    </citation>
    <scope>NUCLEOTIDE SEQUENCE [LARGE SCALE GENOMIC DNA]</scope>
    <source>
        <strain evidence="1 2">DSM 101465</strain>
    </source>
</reference>
<gene>
    <name evidence="1" type="ORF">HNQ73_003531</name>
</gene>
<dbReference type="EMBL" id="JACHEH010000014">
    <property type="protein sequence ID" value="MBB6169876.1"/>
    <property type="molecule type" value="Genomic_DNA"/>
</dbReference>
<dbReference type="Proteomes" id="UP000588017">
    <property type="component" value="Unassembled WGS sequence"/>
</dbReference>
<comment type="caution">
    <text evidence="1">The sequence shown here is derived from an EMBL/GenBank/DDBJ whole genome shotgun (WGS) entry which is preliminary data.</text>
</comment>
<sequence length="38" mass="3826">MAALFSASVLAPAVGIVLVVELTGAYALTLPQRPRGDG</sequence>
<proteinExistence type="predicted"/>